<protein>
    <submittedName>
        <fullName evidence="1">Uncharacterized protein</fullName>
    </submittedName>
</protein>
<dbReference type="AlphaFoldDB" id="A0A4V6DAE1"/>
<reference evidence="1" key="1">
    <citation type="submission" date="2019-03" db="EMBL/GenBank/DDBJ databases">
        <title>WGS assembly of Setaria viridis.</title>
        <authorList>
            <person name="Huang P."/>
            <person name="Jenkins J."/>
            <person name="Grimwood J."/>
            <person name="Barry K."/>
            <person name="Healey A."/>
            <person name="Mamidi S."/>
            <person name="Sreedasyam A."/>
            <person name="Shu S."/>
            <person name="Feldman M."/>
            <person name="Wu J."/>
            <person name="Yu Y."/>
            <person name="Chen C."/>
            <person name="Johnson J."/>
            <person name="Rokhsar D."/>
            <person name="Baxter I."/>
            <person name="Schmutz J."/>
            <person name="Brutnell T."/>
            <person name="Kellogg E."/>
        </authorList>
    </citation>
    <scope>NUCLEOTIDE SEQUENCE [LARGE SCALE GENOMIC DNA]</scope>
</reference>
<evidence type="ECO:0000313" key="2">
    <source>
        <dbReference type="Proteomes" id="UP000298652"/>
    </source>
</evidence>
<organism evidence="1 2">
    <name type="scientific">Setaria viridis</name>
    <name type="common">Green bristlegrass</name>
    <name type="synonym">Setaria italica subsp. viridis</name>
    <dbReference type="NCBI Taxonomy" id="4556"/>
    <lineage>
        <taxon>Eukaryota</taxon>
        <taxon>Viridiplantae</taxon>
        <taxon>Streptophyta</taxon>
        <taxon>Embryophyta</taxon>
        <taxon>Tracheophyta</taxon>
        <taxon>Spermatophyta</taxon>
        <taxon>Magnoliopsida</taxon>
        <taxon>Liliopsida</taxon>
        <taxon>Poales</taxon>
        <taxon>Poaceae</taxon>
        <taxon>PACMAD clade</taxon>
        <taxon>Panicoideae</taxon>
        <taxon>Panicodae</taxon>
        <taxon>Paniceae</taxon>
        <taxon>Cenchrinae</taxon>
        <taxon>Setaria</taxon>
    </lineage>
</organism>
<keyword evidence="2" id="KW-1185">Reference proteome</keyword>
<sequence>MSSFAISGHLSVLCANTGLLAPATSKRCPAVQPLPTSMLIHSNGSYT</sequence>
<name>A0A4V6DAE1_SETVI</name>
<dbReference type="EMBL" id="CM016554">
    <property type="protein sequence ID" value="TKW29626.1"/>
    <property type="molecule type" value="Genomic_DNA"/>
</dbReference>
<dbReference type="Gramene" id="TKW29626">
    <property type="protein sequence ID" value="TKW29626"/>
    <property type="gene ID" value="SEVIR_3G408250v2"/>
</dbReference>
<dbReference type="Proteomes" id="UP000298652">
    <property type="component" value="Chromosome 3"/>
</dbReference>
<gene>
    <name evidence="1" type="ORF">SEVIR_3G408250v2</name>
</gene>
<accession>A0A4V6DAE1</accession>
<proteinExistence type="predicted"/>
<evidence type="ECO:0000313" key="1">
    <source>
        <dbReference type="EMBL" id="TKW29626.1"/>
    </source>
</evidence>